<accession>A0ABM1LLF7</accession>
<dbReference type="Pfam" id="PF00560">
    <property type="entry name" value="LRR_1"/>
    <property type="match status" value="4"/>
</dbReference>
<evidence type="ECO:0000256" key="1">
    <source>
        <dbReference type="ARBA" id="ARBA00004479"/>
    </source>
</evidence>
<evidence type="ECO:0000256" key="8">
    <source>
        <dbReference type="SAM" id="Phobius"/>
    </source>
</evidence>
<evidence type="ECO:0000256" key="4">
    <source>
        <dbReference type="ARBA" id="ARBA00022989"/>
    </source>
</evidence>
<organism evidence="9 10">
    <name type="scientific">Prunus mume</name>
    <name type="common">Japanese apricot</name>
    <name type="synonym">Armeniaca mume</name>
    <dbReference type="NCBI Taxonomy" id="102107"/>
    <lineage>
        <taxon>Eukaryota</taxon>
        <taxon>Viridiplantae</taxon>
        <taxon>Streptophyta</taxon>
        <taxon>Embryophyta</taxon>
        <taxon>Tracheophyta</taxon>
        <taxon>Spermatophyta</taxon>
        <taxon>Magnoliopsida</taxon>
        <taxon>eudicotyledons</taxon>
        <taxon>Gunneridae</taxon>
        <taxon>Pentapetalae</taxon>
        <taxon>rosids</taxon>
        <taxon>fabids</taxon>
        <taxon>Rosales</taxon>
        <taxon>Rosaceae</taxon>
        <taxon>Amygdaloideae</taxon>
        <taxon>Amygdaleae</taxon>
        <taxon>Prunus</taxon>
    </lineage>
</organism>
<reference evidence="9" key="1">
    <citation type="journal article" date="2012" name="Nat. Commun.">
        <title>The genome of Prunus mume.</title>
        <authorList>
            <person name="Zhang Q."/>
            <person name="Chen W."/>
            <person name="Sun L."/>
            <person name="Zhao F."/>
            <person name="Huang B."/>
            <person name="Yang W."/>
            <person name="Tao Y."/>
            <person name="Wang J."/>
            <person name="Yuan Z."/>
            <person name="Fan G."/>
            <person name="Xing Z."/>
            <person name="Han C."/>
            <person name="Pan H."/>
            <person name="Zhong X."/>
            <person name="Shi W."/>
            <person name="Liang X."/>
            <person name="Du D."/>
            <person name="Sun F."/>
            <person name="Xu Z."/>
            <person name="Hao R."/>
            <person name="Lv T."/>
            <person name="Lv Y."/>
            <person name="Zheng Z."/>
            <person name="Sun M."/>
            <person name="Luo L."/>
            <person name="Cai M."/>
            <person name="Gao Y."/>
            <person name="Wang J."/>
            <person name="Yin Y."/>
            <person name="Xu X."/>
            <person name="Cheng T."/>
            <person name="Wang J."/>
        </authorList>
    </citation>
    <scope>NUCLEOTIDE SEQUENCE [LARGE SCALE GENOMIC DNA]</scope>
</reference>
<keyword evidence="9" id="KW-1185">Reference proteome</keyword>
<feature type="transmembrane region" description="Helical" evidence="8">
    <location>
        <begin position="260"/>
        <end position="276"/>
    </location>
</feature>
<sequence>MLDGAFKGEGMPSDDDMVDFDGFQNLRLLSLFNSDLTGQMPIWLSKLKNIEILRLDFNQITRPIPEDIYNAAKLEEIPLPLNSLHGVISDKIVNLTKLAILDLYFNHFGGKHPLNLGKLSKLKFLTFDFNNLEGALPPSLMNCTNLVELCLGYNNLEGDIFMLDFSRLSQLTKLDLKSNSFTGTVPSLVSHNLLKEFDALYNNLEGPIPTGTQLQSFNASTFEGNPKLCGAPLPNKCIPNKDMDADNKNNKDEGNGHHQLPWFYIIIVYLGFILGFW</sequence>
<evidence type="ECO:0000313" key="10">
    <source>
        <dbReference type="RefSeq" id="XP_016648234.1"/>
    </source>
</evidence>
<keyword evidence="4 8" id="KW-1133">Transmembrane helix</keyword>
<dbReference type="Proteomes" id="UP000694861">
    <property type="component" value="Linkage group LG3"/>
</dbReference>
<dbReference type="Gene3D" id="3.80.10.10">
    <property type="entry name" value="Ribonuclease Inhibitor"/>
    <property type="match status" value="1"/>
</dbReference>
<gene>
    <name evidence="10" type="primary">LOC107880680</name>
</gene>
<evidence type="ECO:0000256" key="2">
    <source>
        <dbReference type="ARBA" id="ARBA00022692"/>
    </source>
</evidence>
<name>A0ABM1LLF7_PRUMU</name>
<proteinExistence type="predicted"/>
<dbReference type="InterPro" id="IPR001611">
    <property type="entry name" value="Leu-rich_rpt"/>
</dbReference>
<evidence type="ECO:0000256" key="6">
    <source>
        <dbReference type="ARBA" id="ARBA00023170"/>
    </source>
</evidence>
<dbReference type="PANTHER" id="PTHR48063">
    <property type="entry name" value="LRR RECEPTOR-LIKE KINASE"/>
    <property type="match status" value="1"/>
</dbReference>
<keyword evidence="2 8" id="KW-0812">Transmembrane</keyword>
<dbReference type="PANTHER" id="PTHR48063:SF98">
    <property type="entry name" value="LRR RECEPTOR-LIKE SERINE_THREONINE-PROTEIN KINASE FLS2"/>
    <property type="match status" value="1"/>
</dbReference>
<dbReference type="RefSeq" id="XP_016648234.1">
    <property type="nucleotide sequence ID" value="XM_016792748.1"/>
</dbReference>
<keyword evidence="7" id="KW-0325">Glycoprotein</keyword>
<keyword evidence="3" id="KW-0732">Signal</keyword>
<comment type="subcellular location">
    <subcellularLocation>
        <location evidence="1">Membrane</location>
        <topology evidence="1">Single-pass type I membrane protein</topology>
    </subcellularLocation>
</comment>
<reference evidence="10" key="2">
    <citation type="submission" date="2025-08" db="UniProtKB">
        <authorList>
            <consortium name="RefSeq"/>
        </authorList>
    </citation>
    <scope>IDENTIFICATION</scope>
</reference>
<dbReference type="InterPro" id="IPR046956">
    <property type="entry name" value="RLP23-like"/>
</dbReference>
<dbReference type="SUPFAM" id="SSF52058">
    <property type="entry name" value="L domain-like"/>
    <property type="match status" value="1"/>
</dbReference>
<protein>
    <submittedName>
        <fullName evidence="10">Tyrosine-sulfated glycopeptide receptor 1-like</fullName>
    </submittedName>
</protein>
<evidence type="ECO:0000313" key="9">
    <source>
        <dbReference type="Proteomes" id="UP000694861"/>
    </source>
</evidence>
<keyword evidence="5 8" id="KW-0472">Membrane</keyword>
<keyword evidence="6" id="KW-0675">Receptor</keyword>
<dbReference type="GeneID" id="107880680"/>
<evidence type="ECO:0000256" key="7">
    <source>
        <dbReference type="ARBA" id="ARBA00023180"/>
    </source>
</evidence>
<evidence type="ECO:0000256" key="5">
    <source>
        <dbReference type="ARBA" id="ARBA00023136"/>
    </source>
</evidence>
<dbReference type="InterPro" id="IPR032675">
    <property type="entry name" value="LRR_dom_sf"/>
</dbReference>
<evidence type="ECO:0000256" key="3">
    <source>
        <dbReference type="ARBA" id="ARBA00022729"/>
    </source>
</evidence>